<dbReference type="Gene3D" id="3.40.50.1440">
    <property type="entry name" value="Tubulin/FtsZ, GTPase domain"/>
    <property type="match status" value="1"/>
</dbReference>
<dbReference type="InterPro" id="IPR003008">
    <property type="entry name" value="Tubulin_FtsZ_GTPase"/>
</dbReference>
<dbReference type="InterPro" id="IPR023123">
    <property type="entry name" value="Tubulin_C"/>
</dbReference>
<evidence type="ECO:0000256" key="4">
    <source>
        <dbReference type="ARBA" id="ARBA00023134"/>
    </source>
</evidence>
<dbReference type="InterPro" id="IPR017975">
    <property type="entry name" value="Tubulin_CS"/>
</dbReference>
<keyword evidence="2 5" id="KW-0493">Microtubule</keyword>
<dbReference type="Pfam" id="PF03953">
    <property type="entry name" value="Tubulin_C"/>
    <property type="match status" value="1"/>
</dbReference>
<dbReference type="InterPro" id="IPR018316">
    <property type="entry name" value="Tubulin/FtsZ_2-layer-sand-dom"/>
</dbReference>
<dbReference type="GeneID" id="136812442"/>
<dbReference type="SMART" id="SM00865">
    <property type="entry name" value="Tubulin_C"/>
    <property type="match status" value="1"/>
</dbReference>
<dbReference type="InterPro" id="IPR000217">
    <property type="entry name" value="Tubulin"/>
</dbReference>
<evidence type="ECO:0000259" key="6">
    <source>
        <dbReference type="SMART" id="SM00864"/>
    </source>
</evidence>
<dbReference type="FunFam" id="1.10.287.600:FF:000007">
    <property type="entry name" value="tubulin epsilon chain"/>
    <property type="match status" value="1"/>
</dbReference>
<dbReference type="PRINTS" id="PR01519">
    <property type="entry name" value="EPSLNTUBULIN"/>
</dbReference>
<dbReference type="SUPFAM" id="SSF55307">
    <property type="entry name" value="Tubulin C-terminal domain-like"/>
    <property type="match status" value="1"/>
</dbReference>
<accession>A0A7M5UBB9</accession>
<dbReference type="CDD" id="cd02190">
    <property type="entry name" value="epsilon_tubulin"/>
    <property type="match status" value="1"/>
</dbReference>
<dbReference type="GO" id="GO:0005874">
    <property type="term" value="C:microtubule"/>
    <property type="evidence" value="ECO:0007669"/>
    <property type="project" value="UniProtKB-KW"/>
</dbReference>
<evidence type="ECO:0000256" key="2">
    <source>
        <dbReference type="ARBA" id="ARBA00022701"/>
    </source>
</evidence>
<dbReference type="PANTHER" id="PTHR11588">
    <property type="entry name" value="TUBULIN"/>
    <property type="match status" value="1"/>
</dbReference>
<sequence length="453" mass="51116">MTQSIVVQVGQCGNQIGYRFWDAALREYETYGESQGDPSSSLSFFSKTPLGKKAKKQTLKARAVLIDMEEGVINEILSSRLRGLFDNNQLITDVSGAGNNWAVGHLEYGQQYKESFLEVIRKTVEDCDCLQCFFCIHSMGGGTGSGVGTFVLKLLEDEYPEIFRFSTVVYPSETDDVITSPYNSVLAMHNLTESADCVLSIENQALLRIVQKMSMKSKNEKLSGEKKGDSKAFDEMNDIVANLLVNLTCSARFEGSLNVDLNEISMNLVPFPKLHYITSSMAPIYSLSKKTTFQMRNTNQMFTDTFTKDFQLMNVDPARGLYLACSLLVRGNVEISDIRQNIERLKPNLNFIHWNQEGWKVGLCSIPPLNSSSELLTLANSTCFHHPCIDIRNRFMKLYKRKAHLHHYTRVEGFDAGLIEESLHSLDSLIDQYEDLERSTQNPIPSLERLKVA</sequence>
<keyword evidence="4 5" id="KW-0342">GTP-binding</keyword>
<feature type="domain" description="Tubulin/FtsZ GTPase" evidence="6">
    <location>
        <begin position="41"/>
        <end position="255"/>
    </location>
</feature>
<dbReference type="AlphaFoldDB" id="A0A7M5UBB9"/>
<dbReference type="EnsemblMetazoa" id="CLYHEMT008448.1">
    <property type="protein sequence ID" value="CLYHEMP008448.1"/>
    <property type="gene ID" value="CLYHEMG008448"/>
</dbReference>
<dbReference type="SUPFAM" id="SSF52490">
    <property type="entry name" value="Tubulin nucleotide-binding domain-like"/>
    <property type="match status" value="1"/>
</dbReference>
<dbReference type="SMART" id="SM00864">
    <property type="entry name" value="Tubulin"/>
    <property type="match status" value="1"/>
</dbReference>
<organism evidence="8 9">
    <name type="scientific">Clytia hemisphaerica</name>
    <dbReference type="NCBI Taxonomy" id="252671"/>
    <lineage>
        <taxon>Eukaryota</taxon>
        <taxon>Metazoa</taxon>
        <taxon>Cnidaria</taxon>
        <taxon>Hydrozoa</taxon>
        <taxon>Hydroidolina</taxon>
        <taxon>Leptothecata</taxon>
        <taxon>Obeliida</taxon>
        <taxon>Clytiidae</taxon>
        <taxon>Clytia</taxon>
    </lineage>
</organism>
<evidence type="ECO:0000256" key="5">
    <source>
        <dbReference type="RuleBase" id="RU000352"/>
    </source>
</evidence>
<evidence type="ECO:0000313" key="9">
    <source>
        <dbReference type="Proteomes" id="UP000594262"/>
    </source>
</evidence>
<dbReference type="InterPro" id="IPR004057">
    <property type="entry name" value="Epsilon_tubulin"/>
</dbReference>
<proteinExistence type="inferred from homology"/>
<protein>
    <recommendedName>
        <fullName evidence="10">Tubulin epsilon chain</fullName>
    </recommendedName>
</protein>
<dbReference type="RefSeq" id="XP_066925040.1">
    <property type="nucleotide sequence ID" value="XM_067068939.1"/>
</dbReference>
<evidence type="ECO:0000259" key="7">
    <source>
        <dbReference type="SMART" id="SM00865"/>
    </source>
</evidence>
<evidence type="ECO:0000313" key="8">
    <source>
        <dbReference type="EnsemblMetazoa" id="CLYHEMP008448.1"/>
    </source>
</evidence>
<reference evidence="8" key="1">
    <citation type="submission" date="2021-01" db="UniProtKB">
        <authorList>
            <consortium name="EnsemblMetazoa"/>
        </authorList>
    </citation>
    <scope>IDENTIFICATION</scope>
</reference>
<evidence type="ECO:0000256" key="3">
    <source>
        <dbReference type="ARBA" id="ARBA00022741"/>
    </source>
</evidence>
<dbReference type="Gene3D" id="1.10.287.600">
    <property type="entry name" value="Helix hairpin bin"/>
    <property type="match status" value="1"/>
</dbReference>
<evidence type="ECO:0008006" key="10">
    <source>
        <dbReference type="Google" id="ProtNLM"/>
    </source>
</evidence>
<keyword evidence="3 5" id="KW-0547">Nucleotide-binding</keyword>
<name>A0A7M5UBB9_9CNID</name>
<dbReference type="InterPro" id="IPR008280">
    <property type="entry name" value="Tub_FtsZ_C"/>
</dbReference>
<dbReference type="FunFam" id="3.40.50.1440:FF:000017">
    <property type="entry name" value="Tubulin epsilon chain"/>
    <property type="match status" value="1"/>
</dbReference>
<dbReference type="OrthoDB" id="1662883at2759"/>
<dbReference type="PRINTS" id="PR01161">
    <property type="entry name" value="TUBULIN"/>
</dbReference>
<dbReference type="GO" id="GO:0005525">
    <property type="term" value="F:GTP binding"/>
    <property type="evidence" value="ECO:0007669"/>
    <property type="project" value="UniProtKB-UniRule"/>
</dbReference>
<dbReference type="InterPro" id="IPR036525">
    <property type="entry name" value="Tubulin/FtsZ_GTPase_sf"/>
</dbReference>
<evidence type="ECO:0000256" key="1">
    <source>
        <dbReference type="ARBA" id="ARBA00009636"/>
    </source>
</evidence>
<comment type="similarity">
    <text evidence="1 5">Belongs to the tubulin family.</text>
</comment>
<dbReference type="GO" id="GO:0007017">
    <property type="term" value="P:microtubule-based process"/>
    <property type="evidence" value="ECO:0007669"/>
    <property type="project" value="InterPro"/>
</dbReference>
<feature type="domain" description="Tubulin/FtsZ 2-layer sandwich" evidence="7">
    <location>
        <begin position="257"/>
        <end position="393"/>
    </location>
</feature>
<dbReference type="PROSITE" id="PS00227">
    <property type="entry name" value="TUBULIN"/>
    <property type="match status" value="1"/>
</dbReference>
<keyword evidence="9" id="KW-1185">Reference proteome</keyword>
<dbReference type="Proteomes" id="UP000594262">
    <property type="component" value="Unplaced"/>
</dbReference>
<dbReference type="Pfam" id="PF00091">
    <property type="entry name" value="Tubulin"/>
    <property type="match status" value="1"/>
</dbReference>